<accession>A0A423UKB8</accession>
<dbReference type="InterPro" id="IPR036388">
    <property type="entry name" value="WH-like_DNA-bd_sf"/>
</dbReference>
<keyword evidence="3" id="KW-0238">DNA-binding</keyword>
<dbReference type="EMBL" id="QIBW01000007">
    <property type="protein sequence ID" value="ROT89959.1"/>
    <property type="molecule type" value="Genomic_DNA"/>
</dbReference>
<comment type="caution">
    <text evidence="6">The sequence shown here is derived from an EMBL/GenBank/DDBJ whole genome shotgun (WGS) entry which is preliminary data.</text>
</comment>
<keyword evidence="4" id="KW-0804">Transcription</keyword>
<dbReference type="Pfam" id="PF00126">
    <property type="entry name" value="HTH_1"/>
    <property type="match status" value="1"/>
</dbReference>
<proteinExistence type="inferred from homology"/>
<feature type="domain" description="HTH lysR-type" evidence="5">
    <location>
        <begin position="129"/>
        <end position="186"/>
    </location>
</feature>
<dbReference type="Proteomes" id="UP000285258">
    <property type="component" value="Unassembled WGS sequence"/>
</dbReference>
<comment type="similarity">
    <text evidence="1">Belongs to the LysR transcriptional regulatory family.</text>
</comment>
<gene>
    <name evidence="6" type="ORF">DMP12_07555</name>
</gene>
<evidence type="ECO:0000259" key="5">
    <source>
        <dbReference type="PROSITE" id="PS50931"/>
    </source>
</evidence>
<keyword evidence="2" id="KW-0805">Transcription regulation</keyword>
<evidence type="ECO:0000313" key="6">
    <source>
        <dbReference type="EMBL" id="ROT89959.1"/>
    </source>
</evidence>
<organism evidence="6 7">
    <name type="scientific">Gordonibacter urolithinfaciens</name>
    <dbReference type="NCBI Taxonomy" id="1335613"/>
    <lineage>
        <taxon>Bacteria</taxon>
        <taxon>Bacillati</taxon>
        <taxon>Actinomycetota</taxon>
        <taxon>Coriobacteriia</taxon>
        <taxon>Eggerthellales</taxon>
        <taxon>Eggerthellaceae</taxon>
        <taxon>Gordonibacter</taxon>
    </lineage>
</organism>
<dbReference type="SUPFAM" id="SSF46785">
    <property type="entry name" value="Winged helix' DNA-binding domain"/>
    <property type="match status" value="1"/>
</dbReference>
<dbReference type="PANTHER" id="PTHR30126">
    <property type="entry name" value="HTH-TYPE TRANSCRIPTIONAL REGULATOR"/>
    <property type="match status" value="1"/>
</dbReference>
<dbReference type="InterPro" id="IPR036390">
    <property type="entry name" value="WH_DNA-bd_sf"/>
</dbReference>
<dbReference type="InterPro" id="IPR000847">
    <property type="entry name" value="LysR_HTH_N"/>
</dbReference>
<reference evidence="7" key="1">
    <citation type="submission" date="2018-05" db="EMBL/GenBank/DDBJ databases">
        <title>Genome Sequencing of selected type strains of the family Eggerthellaceae.</title>
        <authorList>
            <person name="Danylec N."/>
            <person name="Stoll D.A."/>
            <person name="Doetsch A."/>
            <person name="Huch M."/>
        </authorList>
    </citation>
    <scope>NUCLEOTIDE SEQUENCE [LARGE SCALE GENOMIC DNA]</scope>
    <source>
        <strain evidence="7">DSM 27213</strain>
    </source>
</reference>
<dbReference type="Gene3D" id="1.10.10.10">
    <property type="entry name" value="Winged helix-like DNA-binding domain superfamily/Winged helix DNA-binding domain"/>
    <property type="match status" value="1"/>
</dbReference>
<name>A0A423UKB8_9ACTN</name>
<evidence type="ECO:0000256" key="2">
    <source>
        <dbReference type="ARBA" id="ARBA00023015"/>
    </source>
</evidence>
<evidence type="ECO:0000256" key="4">
    <source>
        <dbReference type="ARBA" id="ARBA00023163"/>
    </source>
</evidence>
<protein>
    <submittedName>
        <fullName evidence="6">LysR family transcriptional regulator</fullName>
    </submittedName>
</protein>
<dbReference type="GO" id="GO:0003700">
    <property type="term" value="F:DNA-binding transcription factor activity"/>
    <property type="evidence" value="ECO:0007669"/>
    <property type="project" value="InterPro"/>
</dbReference>
<sequence>MVLSDVFILLLLSRPLLSCPERRARPVGHACRFWVGDAKTSSLARKALARFTTASVGAGAGGENKRPVGLPPVFVGAVGSFLFRGAVTTFRWPVHPLRRLRTRDLAAFAASFCRTMAVLRLGTTQGVPMNIEYLHYFLDVAKTKSITRAAKLNFISPQGMSRAMNELEKELGCELLIRYPNKLALSPVGEELVPKAAEIIDGYAEMLEFAAAKSRVLHAGGGRSVQLECQNIAMLAFLTQEAKDYIFESRDLRFRESQNSQIRRDLLAISASEADEVCPAIIGLTCFFNQERSSFGGIDDLEAKGFQYRPYLKTYDKVMVCARSPLAEKDVLSDEDVISKPLVSTNTHLYSLLSKRYGRDAIELSSADFSLRRRMVECDAAVSFLPAIASLTMLGETGFVLRDMERSYEVEIGFVGMQSDLESACFQGLMRILDGFYRDHVDSGLYVLCD</sequence>
<evidence type="ECO:0000313" key="7">
    <source>
        <dbReference type="Proteomes" id="UP000285258"/>
    </source>
</evidence>
<dbReference type="PROSITE" id="PS50931">
    <property type="entry name" value="HTH_LYSR"/>
    <property type="match status" value="1"/>
</dbReference>
<evidence type="ECO:0000256" key="1">
    <source>
        <dbReference type="ARBA" id="ARBA00009437"/>
    </source>
</evidence>
<dbReference type="PANTHER" id="PTHR30126:SF40">
    <property type="entry name" value="HTH-TYPE TRANSCRIPTIONAL REGULATOR GLTR"/>
    <property type="match status" value="1"/>
</dbReference>
<dbReference type="AlphaFoldDB" id="A0A423UKB8"/>
<evidence type="ECO:0000256" key="3">
    <source>
        <dbReference type="ARBA" id="ARBA00023125"/>
    </source>
</evidence>
<dbReference type="GO" id="GO:0000976">
    <property type="term" value="F:transcription cis-regulatory region binding"/>
    <property type="evidence" value="ECO:0007669"/>
    <property type="project" value="TreeGrafter"/>
</dbReference>